<dbReference type="Proteomes" id="UP000230779">
    <property type="component" value="Unassembled WGS sequence"/>
</dbReference>
<dbReference type="AlphaFoldDB" id="A0A2M7RI16"/>
<dbReference type="EMBL" id="PFMD01000050">
    <property type="protein sequence ID" value="PIY96383.1"/>
    <property type="molecule type" value="Genomic_DNA"/>
</dbReference>
<protein>
    <submittedName>
        <fullName evidence="1">Uncharacterized protein</fullName>
    </submittedName>
</protein>
<reference evidence="1 2" key="1">
    <citation type="submission" date="2017-09" db="EMBL/GenBank/DDBJ databases">
        <title>Depth-based differentiation of microbial function through sediment-hosted aquifers and enrichment of novel symbionts in the deep terrestrial subsurface.</title>
        <authorList>
            <person name="Probst A.J."/>
            <person name="Ladd B."/>
            <person name="Jarett J.K."/>
            <person name="Geller-Mcgrath D.E."/>
            <person name="Sieber C.M."/>
            <person name="Emerson J.B."/>
            <person name="Anantharaman K."/>
            <person name="Thomas B.C."/>
            <person name="Malmstrom R."/>
            <person name="Stieglmeier M."/>
            <person name="Klingl A."/>
            <person name="Woyke T."/>
            <person name="Ryan C.M."/>
            <person name="Banfield J.F."/>
        </authorList>
    </citation>
    <scope>NUCLEOTIDE SEQUENCE [LARGE SCALE GENOMIC DNA]</scope>
    <source>
        <strain evidence="1">CG_4_10_14_0_8_um_filter_42_10</strain>
    </source>
</reference>
<name>A0A2M7RI16_9BACT</name>
<accession>A0A2M7RI16</accession>
<comment type="caution">
    <text evidence="1">The sequence shown here is derived from an EMBL/GenBank/DDBJ whole genome shotgun (WGS) entry which is preliminary data.</text>
</comment>
<organism evidence="1 2">
    <name type="scientific">Candidatus Kerfeldbacteria bacterium CG_4_10_14_0_8_um_filter_42_10</name>
    <dbReference type="NCBI Taxonomy" id="2014248"/>
    <lineage>
        <taxon>Bacteria</taxon>
        <taxon>Candidatus Kerfeldiibacteriota</taxon>
    </lineage>
</organism>
<evidence type="ECO:0000313" key="1">
    <source>
        <dbReference type="EMBL" id="PIY96383.1"/>
    </source>
</evidence>
<proteinExistence type="predicted"/>
<gene>
    <name evidence="1" type="ORF">COY66_04145</name>
</gene>
<evidence type="ECO:0000313" key="2">
    <source>
        <dbReference type="Proteomes" id="UP000230779"/>
    </source>
</evidence>
<sequence length="74" mass="8516">MSQRPSAYGREALRPPLEEISAPSPELWSIGDLGPKIHWEFTRQSGEISLPRVDELRESKRVYMYGSPRAKFIN</sequence>